<evidence type="ECO:0000313" key="1">
    <source>
        <dbReference type="EMBL" id="DAF97111.1"/>
    </source>
</evidence>
<name>A0A8S5URL0_9CAUD</name>
<sequence length="485" mass="52041">MSKTKIIYKDIAPGAAEAATPEATSAEEFSDLALLPFGAGTPAVATLEHNRWVLDGSFEVHDEQEIAFWSTVVSDKSTGVFATPPVITLTFSRQFSSVGITLTSDAATDERCSSVTVQWYQGETLKAEAVFEPNDATYFCQQAVEAFDKIVLTLNKTSVPGRRARINSILIGIVREFGMDELRDAEITAETSLIGTELPAGALKWTLESRKDIDYMFQLKQPVEAVSGGKLIGVYYIDKAKRQGANTYQIECQDAIGVLDDDIFPGGMYTAKSAKALAAEIIGGAFDLTIDAADTQVTGYIPEGTRRDALQQLLFVWGVCASTTGVTGVHIYSPGTELTDVGTGRTYTGPTVETAAITTSVQVTAHQYTADASGDIEVGGQKYKDTTTVYTVTNPNVTANTKANVVQITDATLVSPAVGQAVAQRVYDYYARRKTASSKIVWQGEQPGAYLSVPDGWGTQTVGHVEQLSIKLSNTLAAEIKSRGI</sequence>
<evidence type="ECO:0008006" key="2">
    <source>
        <dbReference type="Google" id="ProtNLM"/>
    </source>
</evidence>
<organism evidence="1">
    <name type="scientific">Siphoviridae sp. cthae16</name>
    <dbReference type="NCBI Taxonomy" id="2825617"/>
    <lineage>
        <taxon>Viruses</taxon>
        <taxon>Duplodnaviria</taxon>
        <taxon>Heunggongvirae</taxon>
        <taxon>Uroviricota</taxon>
        <taxon>Caudoviricetes</taxon>
    </lineage>
</organism>
<protein>
    <recommendedName>
        <fullName evidence="2">Tail protein</fullName>
    </recommendedName>
</protein>
<accession>A0A8S5URL0</accession>
<proteinExistence type="predicted"/>
<reference evidence="1" key="1">
    <citation type="journal article" date="2021" name="Proc. Natl. Acad. Sci. U.S.A.">
        <title>A Catalog of Tens of Thousands of Viruses from Human Metagenomes Reveals Hidden Associations with Chronic Diseases.</title>
        <authorList>
            <person name="Tisza M.J."/>
            <person name="Buck C.B."/>
        </authorList>
    </citation>
    <scope>NUCLEOTIDE SEQUENCE</scope>
    <source>
        <strain evidence="1">Cthae16</strain>
    </source>
</reference>
<dbReference type="EMBL" id="BK016126">
    <property type="protein sequence ID" value="DAF97111.1"/>
    <property type="molecule type" value="Genomic_DNA"/>
</dbReference>